<organism evidence="2">
    <name type="scientific">Rhizophora mucronata</name>
    <name type="common">Asiatic mangrove</name>
    <dbReference type="NCBI Taxonomy" id="61149"/>
    <lineage>
        <taxon>Eukaryota</taxon>
        <taxon>Viridiplantae</taxon>
        <taxon>Streptophyta</taxon>
        <taxon>Embryophyta</taxon>
        <taxon>Tracheophyta</taxon>
        <taxon>Spermatophyta</taxon>
        <taxon>Magnoliopsida</taxon>
        <taxon>eudicotyledons</taxon>
        <taxon>Gunneridae</taxon>
        <taxon>Pentapetalae</taxon>
        <taxon>rosids</taxon>
        <taxon>fabids</taxon>
        <taxon>Malpighiales</taxon>
        <taxon>Rhizophoraceae</taxon>
        <taxon>Rhizophora</taxon>
    </lineage>
</organism>
<dbReference type="AlphaFoldDB" id="A0A2P2P9K8"/>
<protein>
    <submittedName>
        <fullName evidence="2">Uncharacterized protein</fullName>
    </submittedName>
</protein>
<evidence type="ECO:0000256" key="1">
    <source>
        <dbReference type="SAM" id="Phobius"/>
    </source>
</evidence>
<reference evidence="2" key="1">
    <citation type="submission" date="2018-02" db="EMBL/GenBank/DDBJ databases">
        <title>Rhizophora mucronata_Transcriptome.</title>
        <authorList>
            <person name="Meera S.P."/>
            <person name="Sreeshan A."/>
            <person name="Augustine A."/>
        </authorList>
    </citation>
    <scope>NUCLEOTIDE SEQUENCE</scope>
    <source>
        <tissue evidence="2">Leaf</tissue>
    </source>
</reference>
<evidence type="ECO:0000313" key="2">
    <source>
        <dbReference type="EMBL" id="MBX51291.1"/>
    </source>
</evidence>
<proteinExistence type="predicted"/>
<keyword evidence="1" id="KW-1133">Transmembrane helix</keyword>
<sequence length="41" mass="4805">MEIFVVIYCSEYMYTSVHLCICIQLVQTLHISLLIFPLLTI</sequence>
<name>A0A2P2P9K8_RHIMU</name>
<keyword evidence="1" id="KW-0812">Transmembrane</keyword>
<keyword evidence="1" id="KW-0472">Membrane</keyword>
<accession>A0A2P2P9K8</accession>
<feature type="transmembrane region" description="Helical" evidence="1">
    <location>
        <begin position="12"/>
        <end position="39"/>
    </location>
</feature>
<dbReference type="EMBL" id="GGEC01070807">
    <property type="protein sequence ID" value="MBX51291.1"/>
    <property type="molecule type" value="Transcribed_RNA"/>
</dbReference>